<dbReference type="EMBL" id="BARU01007406">
    <property type="protein sequence ID" value="GAH44878.1"/>
    <property type="molecule type" value="Genomic_DNA"/>
</dbReference>
<evidence type="ECO:0000256" key="1">
    <source>
        <dbReference type="SAM" id="MobiDB-lite"/>
    </source>
</evidence>
<accession>X1HHU1</accession>
<gene>
    <name evidence="3" type="ORF">S03H2_14589</name>
</gene>
<name>X1HHU1_9ZZZZ</name>
<dbReference type="AlphaFoldDB" id="X1HHU1"/>
<dbReference type="InterPro" id="IPR003961">
    <property type="entry name" value="FN3_dom"/>
</dbReference>
<dbReference type="SUPFAM" id="SSF49265">
    <property type="entry name" value="Fibronectin type III"/>
    <property type="match status" value="2"/>
</dbReference>
<evidence type="ECO:0000313" key="3">
    <source>
        <dbReference type="EMBL" id="GAH44878.1"/>
    </source>
</evidence>
<dbReference type="Gene3D" id="2.60.40.10">
    <property type="entry name" value="Immunoglobulins"/>
    <property type="match status" value="2"/>
</dbReference>
<protein>
    <recommendedName>
        <fullName evidence="2">Fibronectin type-III domain-containing protein</fullName>
    </recommendedName>
</protein>
<feature type="non-terminal residue" evidence="3">
    <location>
        <position position="1"/>
    </location>
</feature>
<dbReference type="InterPro" id="IPR013783">
    <property type="entry name" value="Ig-like_fold"/>
</dbReference>
<comment type="caution">
    <text evidence="3">The sequence shown here is derived from an EMBL/GenBank/DDBJ whole genome shotgun (WGS) entry which is preliminary data.</text>
</comment>
<feature type="compositionally biased region" description="Polar residues" evidence="1">
    <location>
        <begin position="390"/>
        <end position="405"/>
    </location>
</feature>
<sequence>VLDEGTWVLRLQLDDTYNTGSSSDGNVIESSVTVKLDRTAQQNYIDVPSDDGIIYGPVFPVTYTLGENSYSIGMYNTYLWLPGTSYVLNNPSDLGQGQHTVYLDGPAIGFTEGGSYSVELYSYDLAGNVRGADDYATASSVEYLYPPSAITCLSAMQGPRQGQIELTWTAPGDDGTVGNLDGNFRIDYSTNQSKLWNYTDFEVELSTVNCQPLTAFKKKVTGLTAGTTYFFRIWTKDERVDNWSDISNGATTWAMVDIIAPAAISNLTALTGSLDGDVNLQWTAPGDDGTIDVIADGSYKIKAATFVITSDNFDLIDSNTPYAYVIEISTDIDSPLETHTLKVTGLYPGTTYFFAVETGDEAGNWSIWPGTAPTINSASFVPAEDDIPGQPQSPKVNPVSTNAID</sequence>
<feature type="domain" description="Fibronectin type-III" evidence="2">
    <location>
        <begin position="146"/>
        <end position="255"/>
    </location>
</feature>
<reference evidence="3" key="1">
    <citation type="journal article" date="2014" name="Front. Microbiol.">
        <title>High frequency of phylogenetically diverse reductive dehalogenase-homologous genes in deep subseafloor sedimentary metagenomes.</title>
        <authorList>
            <person name="Kawai M."/>
            <person name="Futagami T."/>
            <person name="Toyoda A."/>
            <person name="Takaki Y."/>
            <person name="Nishi S."/>
            <person name="Hori S."/>
            <person name="Arai W."/>
            <person name="Tsubouchi T."/>
            <person name="Morono Y."/>
            <person name="Uchiyama I."/>
            <person name="Ito T."/>
            <person name="Fujiyama A."/>
            <person name="Inagaki F."/>
            <person name="Takami H."/>
        </authorList>
    </citation>
    <scope>NUCLEOTIDE SEQUENCE</scope>
    <source>
        <strain evidence="3">Expedition CK06-06</strain>
    </source>
</reference>
<organism evidence="3">
    <name type="scientific">marine sediment metagenome</name>
    <dbReference type="NCBI Taxonomy" id="412755"/>
    <lineage>
        <taxon>unclassified sequences</taxon>
        <taxon>metagenomes</taxon>
        <taxon>ecological metagenomes</taxon>
    </lineage>
</organism>
<dbReference type="Pfam" id="PF00041">
    <property type="entry name" value="fn3"/>
    <property type="match status" value="1"/>
</dbReference>
<dbReference type="CDD" id="cd00063">
    <property type="entry name" value="FN3"/>
    <property type="match status" value="1"/>
</dbReference>
<feature type="region of interest" description="Disordered" evidence="1">
    <location>
        <begin position="382"/>
        <end position="405"/>
    </location>
</feature>
<dbReference type="PROSITE" id="PS50853">
    <property type="entry name" value="FN3"/>
    <property type="match status" value="1"/>
</dbReference>
<proteinExistence type="predicted"/>
<evidence type="ECO:0000259" key="2">
    <source>
        <dbReference type="PROSITE" id="PS50853"/>
    </source>
</evidence>
<dbReference type="InterPro" id="IPR036116">
    <property type="entry name" value="FN3_sf"/>
</dbReference>
<dbReference type="SMART" id="SM00060">
    <property type="entry name" value="FN3"/>
    <property type="match status" value="2"/>
</dbReference>
<feature type="non-terminal residue" evidence="3">
    <location>
        <position position="405"/>
    </location>
</feature>